<sequence length="102" mass="11054">MAQGSSPPPPEIRSPDERAAAEDPAEAEAGEVVFDDAFDIPHKNAPHDRLRRWRVRDRLPPLTVSVPFGFGSSVGLSCPGDLGCVLRVVYLDLEIISAYAVL</sequence>
<protein>
    <submittedName>
        <fullName evidence="2">Uncharacterized protein</fullName>
    </submittedName>
</protein>
<evidence type="ECO:0000256" key="1">
    <source>
        <dbReference type="SAM" id="MobiDB-lite"/>
    </source>
</evidence>
<feature type="region of interest" description="Disordered" evidence="1">
    <location>
        <begin position="1"/>
        <end position="27"/>
    </location>
</feature>
<evidence type="ECO:0000313" key="2">
    <source>
        <dbReference type="EMBL" id="ACN33276.1"/>
    </source>
</evidence>
<dbReference type="EMBL" id="BT066379">
    <property type="protein sequence ID" value="ACN33276.1"/>
    <property type="molecule type" value="mRNA"/>
</dbReference>
<name>C0PDL0_MAIZE</name>
<feature type="compositionally biased region" description="Pro residues" evidence="1">
    <location>
        <begin position="1"/>
        <end position="12"/>
    </location>
</feature>
<proteinExistence type="evidence at transcript level"/>
<organism evidence="2">
    <name type="scientific">Zea mays</name>
    <name type="common">Maize</name>
    <dbReference type="NCBI Taxonomy" id="4577"/>
    <lineage>
        <taxon>Eukaryota</taxon>
        <taxon>Viridiplantae</taxon>
        <taxon>Streptophyta</taxon>
        <taxon>Embryophyta</taxon>
        <taxon>Tracheophyta</taxon>
        <taxon>Spermatophyta</taxon>
        <taxon>Magnoliopsida</taxon>
        <taxon>Liliopsida</taxon>
        <taxon>Poales</taxon>
        <taxon>Poaceae</taxon>
        <taxon>PACMAD clade</taxon>
        <taxon>Panicoideae</taxon>
        <taxon>Andropogonodae</taxon>
        <taxon>Andropogoneae</taxon>
        <taxon>Tripsacinae</taxon>
        <taxon>Zea</taxon>
    </lineage>
</organism>
<dbReference type="AlphaFoldDB" id="C0PDL0"/>
<reference evidence="2" key="1">
    <citation type="journal article" date="2009" name="PLoS Genet.">
        <title>Sequencing, mapping, and analysis of 27,455 maize full-length cDNAs.</title>
        <authorList>
            <person name="Soderlund C."/>
            <person name="Descour A."/>
            <person name="Kudrna D."/>
            <person name="Bomhoff M."/>
            <person name="Boyd L."/>
            <person name="Currie J."/>
            <person name="Angelova A."/>
            <person name="Collura K."/>
            <person name="Wissotski M."/>
            <person name="Ashley E."/>
            <person name="Morrow D."/>
            <person name="Fernandes J."/>
            <person name="Walbot V."/>
            <person name="Yu Y."/>
        </authorList>
    </citation>
    <scope>NUCLEOTIDE SEQUENCE</scope>
    <source>
        <strain evidence="2">B73</strain>
    </source>
</reference>
<accession>C0PDL0</accession>